<dbReference type="SUPFAM" id="SSF52833">
    <property type="entry name" value="Thioredoxin-like"/>
    <property type="match status" value="1"/>
</dbReference>
<keyword evidence="4" id="KW-0472">Membrane</keyword>
<dbReference type="OrthoDB" id="10265990at2759"/>
<dbReference type="STRING" id="268475.A0A0V1GZ78"/>
<dbReference type="InterPro" id="IPR032710">
    <property type="entry name" value="NTF2-like_dom_sf"/>
</dbReference>
<dbReference type="EMBL" id="JYDP01000184">
    <property type="protein sequence ID" value="KRZ03719.1"/>
    <property type="molecule type" value="Genomic_DNA"/>
</dbReference>
<dbReference type="AlphaFoldDB" id="A0A0V1GZ78"/>
<keyword evidence="3" id="KW-1133">Transmembrane helix</keyword>
<dbReference type="PANTHER" id="PTHR46426:SF1">
    <property type="entry name" value="PROTEIN DISULFIDE-ISOMERASE TMX3"/>
    <property type="match status" value="1"/>
</dbReference>
<comment type="subcellular location">
    <subcellularLocation>
        <location evidence="1">Endoplasmic reticulum membrane</location>
        <topology evidence="1">Single-pass membrane protein</topology>
    </subcellularLocation>
</comment>
<dbReference type="Gene3D" id="3.10.450.240">
    <property type="match status" value="1"/>
</dbReference>
<evidence type="ECO:0000256" key="5">
    <source>
        <dbReference type="ARBA" id="ARBA00045246"/>
    </source>
</evidence>
<feature type="non-terminal residue" evidence="8">
    <location>
        <position position="1"/>
    </location>
</feature>
<dbReference type="SMART" id="SM00978">
    <property type="entry name" value="Tim44"/>
    <property type="match status" value="1"/>
</dbReference>
<comment type="caution">
    <text evidence="8">The sequence shown here is derived from an EMBL/GenBank/DDBJ whole genome shotgun (WGS) entry which is preliminary data.</text>
</comment>
<name>A0A0V1GZ78_9BILA</name>
<evidence type="ECO:0000259" key="7">
    <source>
        <dbReference type="PROSITE" id="PS51352"/>
    </source>
</evidence>
<organism evidence="8 9">
    <name type="scientific">Trichinella zimbabwensis</name>
    <dbReference type="NCBI Taxonomy" id="268475"/>
    <lineage>
        <taxon>Eukaryota</taxon>
        <taxon>Metazoa</taxon>
        <taxon>Ecdysozoa</taxon>
        <taxon>Nematoda</taxon>
        <taxon>Enoplea</taxon>
        <taxon>Dorylaimia</taxon>
        <taxon>Trichinellida</taxon>
        <taxon>Trichinellidae</taxon>
        <taxon>Trichinella</taxon>
    </lineage>
</organism>
<comment type="function">
    <text evidence="5">Probable disulfide isomerase, which participates in the folding of proteins containing disulfide bonds. May act as a dithiol oxidase. Acts as a regulator of endoplasmic reticulum-mitochondria contact sites via its ability to regulate redox signals.</text>
</comment>
<dbReference type="PROSITE" id="PS00194">
    <property type="entry name" value="THIOREDOXIN_1"/>
    <property type="match status" value="1"/>
</dbReference>
<dbReference type="PROSITE" id="PS51352">
    <property type="entry name" value="THIOREDOXIN_2"/>
    <property type="match status" value="1"/>
</dbReference>
<dbReference type="Pfam" id="PF04280">
    <property type="entry name" value="Tim44"/>
    <property type="match status" value="1"/>
</dbReference>
<dbReference type="Pfam" id="PF00085">
    <property type="entry name" value="Thioredoxin"/>
    <property type="match status" value="1"/>
</dbReference>
<dbReference type="InterPro" id="IPR052250">
    <property type="entry name" value="PDI_TMX3"/>
</dbReference>
<proteinExistence type="predicted"/>
<dbReference type="PANTHER" id="PTHR46426">
    <property type="entry name" value="PROTEIN DISULFIDE-ISOMERASE TMX3"/>
    <property type="match status" value="1"/>
</dbReference>
<accession>A0A0V1GZ78</accession>
<dbReference type="InterPro" id="IPR013766">
    <property type="entry name" value="Thioredoxin_domain"/>
</dbReference>
<dbReference type="Gene3D" id="3.40.30.10">
    <property type="entry name" value="Glutaredoxin"/>
    <property type="match status" value="1"/>
</dbReference>
<dbReference type="InterPro" id="IPR007379">
    <property type="entry name" value="Tim44-like_dom"/>
</dbReference>
<keyword evidence="2" id="KW-0812">Transmembrane</keyword>
<evidence type="ECO:0000256" key="1">
    <source>
        <dbReference type="ARBA" id="ARBA00004389"/>
    </source>
</evidence>
<evidence type="ECO:0000256" key="2">
    <source>
        <dbReference type="ARBA" id="ARBA00022692"/>
    </source>
</evidence>
<dbReference type="GO" id="GO:0005789">
    <property type="term" value="C:endoplasmic reticulum membrane"/>
    <property type="evidence" value="ECO:0007669"/>
    <property type="project" value="UniProtKB-SubCell"/>
</dbReference>
<evidence type="ECO:0000256" key="3">
    <source>
        <dbReference type="ARBA" id="ARBA00022989"/>
    </source>
</evidence>
<dbReference type="InterPro" id="IPR017937">
    <property type="entry name" value="Thioredoxin_CS"/>
</dbReference>
<feature type="domain" description="Thioredoxin" evidence="7">
    <location>
        <begin position="629"/>
        <end position="743"/>
    </location>
</feature>
<dbReference type="Pfam" id="PF13848">
    <property type="entry name" value="Thioredoxin_6"/>
    <property type="match status" value="1"/>
</dbReference>
<evidence type="ECO:0000313" key="8">
    <source>
        <dbReference type="EMBL" id="KRZ03719.1"/>
    </source>
</evidence>
<gene>
    <name evidence="8" type="primary">TIMM44</name>
    <name evidence="8" type="ORF">T11_16033</name>
</gene>
<evidence type="ECO:0000256" key="6">
    <source>
        <dbReference type="SAM" id="Coils"/>
    </source>
</evidence>
<dbReference type="InterPro" id="IPR036249">
    <property type="entry name" value="Thioredoxin-like_sf"/>
</dbReference>
<dbReference type="SUPFAM" id="SSF54427">
    <property type="entry name" value="NTF2-like"/>
    <property type="match status" value="1"/>
</dbReference>
<keyword evidence="9" id="KW-1185">Reference proteome</keyword>
<feature type="coiled-coil region" evidence="6">
    <location>
        <begin position="222"/>
        <end position="297"/>
    </location>
</feature>
<keyword evidence="6" id="KW-0175">Coiled coil</keyword>
<reference evidence="8 9" key="1">
    <citation type="submission" date="2015-01" db="EMBL/GenBank/DDBJ databases">
        <title>Evolution of Trichinella species and genotypes.</title>
        <authorList>
            <person name="Korhonen P.K."/>
            <person name="Edoardo P."/>
            <person name="Giuseppe L.R."/>
            <person name="Gasser R.B."/>
        </authorList>
    </citation>
    <scope>NUCLEOTIDE SEQUENCE [LARGE SCALE GENOMIC DNA]</scope>
    <source>
        <strain evidence="8">ISS1029</strain>
    </source>
</reference>
<evidence type="ECO:0000256" key="4">
    <source>
        <dbReference type="ARBA" id="ARBA00023136"/>
    </source>
</evidence>
<dbReference type="Proteomes" id="UP000055024">
    <property type="component" value="Unassembled WGS sequence"/>
</dbReference>
<protein>
    <submittedName>
        <fullName evidence="8">Mitochondrial import inner membrane translocase subunit TIM44</fullName>
    </submittedName>
</protein>
<sequence length="1049" mass="121215">KIENFLQPQQQQQQQLRAGRRRHDAQVIGDILEFFVKSLRPNSRIKPAGDLKSKEQFFKFPSAPCRRRSDVERSRRSKTTIRDRDLQAAKMTGIRQYSTLFDRAVLARNLQQIIHYSRKNCHFNAMKDETKPTHTSRLNPLHSLYFESEIFTRKFYFGIMYAVNPFLNSTFPLHYYVPAVKQFIWPKSTTMILDSRSYLNYSFRTYSNQNNRGFISGLINSIKGELARNKELKENLAKLKAESERLEQSEALRKAREKFELIEKETMKSSEYLRVKIAELQEQMKLKLNEAKKMEFAQKGIEVGASAVKSAKEAANVLGKSMDSLSQTRTFQAIASKAKIVKEEFDDFALSGGYVYKRLPKLRKRREYIESGEKKSIKPNSEVSSVEVHKDQKWYTSLKSWTESNAYYRKFLDVKMQISESENPFLRGTRYFGEKLAEFCDSLLDALLNNCSISAVLTEICKIDPNFNVMDFRKQCQMDFIPNVIEASNRGEEEILRDWCSEGAFNQLIAILSECKRAGYKHTFRLIDIENVEVIMGKMTDMGPVLLVAFQTRQLRCIQTPDGKFVFGTSDNPLLISHLWAFCRDVDEPNAKAAWRVVDVQEFSAIQTVMVWINVSLMLQQLLIALLHLFVSSSVSDFHISSAVVELDDKFMRENEIYLVMFYAPWCGYCKRLMPTWEQVALTLSNEPITVGKLDCTKHTSVTSEMKINGYPTIRMYRYGEKYEYHGERSKEAIVDFALKVIGPEVRFLSARYELVRVCEKLKKTAFFLLAGEKNFSNPLIEEYYTVAKKLFSKTYFYQILPRHLPSTFPCDDAVCIFVVKDGTQFLYNPTIGQDSLEKWIQSTRWPFMQLAKYETLNEMGECCSDKLLVVAVLDLVEKRKLKSSVKQLDDLIRITWQQYAEQLKNNFQFVWLDGNEIANSILLRTVPIPCLFVFNASSYAYYLPDQDALQMTEELLLQFLHNVANGSVAMRGGKGRVQHVRRILYETTTAIYTMFANQPLLACCLFGLPLGIFSVICYTICSTDVSVDGDEIYADSDESDSDDHEKEE</sequence>
<evidence type="ECO:0000313" key="9">
    <source>
        <dbReference type="Proteomes" id="UP000055024"/>
    </source>
</evidence>